<evidence type="ECO:0000259" key="1">
    <source>
        <dbReference type="PROSITE" id="PS50035"/>
    </source>
</evidence>
<keyword evidence="3" id="KW-1185">Reference proteome</keyword>
<feature type="domain" description="PLD phosphodiesterase" evidence="1">
    <location>
        <begin position="202"/>
        <end position="229"/>
    </location>
</feature>
<dbReference type="PANTHER" id="PTHR21248">
    <property type="entry name" value="CARDIOLIPIN SYNTHASE"/>
    <property type="match status" value="1"/>
</dbReference>
<dbReference type="SUPFAM" id="SSF56024">
    <property type="entry name" value="Phospholipase D/nuclease"/>
    <property type="match status" value="2"/>
</dbReference>
<gene>
    <name evidence="2" type="primary">clsA_2</name>
    <name evidence="2" type="ORF">Hsar01_02720</name>
</gene>
<dbReference type="InterPro" id="IPR025202">
    <property type="entry name" value="PLD-like_dom"/>
</dbReference>
<dbReference type="Pfam" id="PF13091">
    <property type="entry name" value="PLDc_2"/>
    <property type="match status" value="2"/>
</dbReference>
<dbReference type="PANTHER" id="PTHR21248:SF22">
    <property type="entry name" value="PHOSPHOLIPASE D"/>
    <property type="match status" value="1"/>
</dbReference>
<evidence type="ECO:0000313" key="3">
    <source>
        <dbReference type="Proteomes" id="UP001476282"/>
    </source>
</evidence>
<dbReference type="SMART" id="SM00155">
    <property type="entry name" value="PLDc"/>
    <property type="match status" value="2"/>
</dbReference>
<organism evidence="2 3">
    <name type="scientific">Haloferula sargassicola</name>
    <dbReference type="NCBI Taxonomy" id="490096"/>
    <lineage>
        <taxon>Bacteria</taxon>
        <taxon>Pseudomonadati</taxon>
        <taxon>Verrucomicrobiota</taxon>
        <taxon>Verrucomicrobiia</taxon>
        <taxon>Verrucomicrobiales</taxon>
        <taxon>Verrucomicrobiaceae</taxon>
        <taxon>Haloferula</taxon>
    </lineage>
</organism>
<name>A0ABP9US11_9BACT</name>
<comment type="caution">
    <text evidence="2">The sequence shown here is derived from an EMBL/GenBank/DDBJ whole genome shotgun (WGS) entry which is preliminary data.</text>
</comment>
<dbReference type="EMBL" id="BAABRI010000015">
    <property type="protein sequence ID" value="GAA5483487.1"/>
    <property type="molecule type" value="Genomic_DNA"/>
</dbReference>
<dbReference type="Gene3D" id="3.30.870.10">
    <property type="entry name" value="Endonuclease Chain A"/>
    <property type="match status" value="2"/>
</dbReference>
<dbReference type="InterPro" id="IPR001736">
    <property type="entry name" value="PLipase_D/transphosphatidylase"/>
</dbReference>
<proteinExistence type="predicted"/>
<protein>
    <submittedName>
        <fullName evidence="2">Cardiolipin synthase A</fullName>
    </submittedName>
</protein>
<accession>A0ABP9US11</accession>
<evidence type="ECO:0000313" key="2">
    <source>
        <dbReference type="EMBL" id="GAA5483487.1"/>
    </source>
</evidence>
<dbReference type="Proteomes" id="UP001476282">
    <property type="component" value="Unassembled WGS sequence"/>
</dbReference>
<sequence>MAGLREAGEAASHPITGYGQVATTLGRAYVSSAFRSPVNYAVTGVAMALRRPAEVLSGNLPDSSVIPGGPVSPAPPGTSRFEDWLTEQGMPEPVAGELGLLIDGREFFHSLDRELAGARRSIDIQTFIFDNDDFAVDFARRLKKRSEAVKVRVMYDDLGTSLSSAVAPDTPAPDDFEPPVTIAKILKSRPDPIEMRRTLNPWLVADHTKLYVFDDKIAFLGGMNIGREYRSEWHDMMVRVTGPATQVLTEDFDARWRSCRFPGKLPGAGRVGDDVDPATNARRGLRILRTDVVDGRFEVLTAAVSAIRSAKKRVWMETPYFSSDSVQRELVAAARRGVDVRLVLPGTSDSRLMRLANGATAVDLIRAGGRAYIYPGMTHLKALVCDDWAMVGSANYDTLSMAINRELNIATAEPGFVGELSRRVFRRDFRESRTIKEEEVDAVMSRIAEAVADQL</sequence>
<reference evidence="2 3" key="1">
    <citation type="submission" date="2024-02" db="EMBL/GenBank/DDBJ databases">
        <title>Haloferula sargassicola NBRC 104335.</title>
        <authorList>
            <person name="Ichikawa N."/>
            <person name="Katano-Makiyama Y."/>
            <person name="Hidaka K."/>
        </authorList>
    </citation>
    <scope>NUCLEOTIDE SEQUENCE [LARGE SCALE GENOMIC DNA]</scope>
    <source>
        <strain evidence="2 3">NBRC 104335</strain>
    </source>
</reference>
<dbReference type="CDD" id="cd09112">
    <property type="entry name" value="PLDc_CLS_2"/>
    <property type="match status" value="1"/>
</dbReference>
<dbReference type="PROSITE" id="PS50035">
    <property type="entry name" value="PLD"/>
    <property type="match status" value="2"/>
</dbReference>
<feature type="domain" description="PLD phosphodiesterase" evidence="1">
    <location>
        <begin position="374"/>
        <end position="400"/>
    </location>
</feature>